<dbReference type="Proteomes" id="UP001055091">
    <property type="component" value="Unassembled WGS sequence"/>
</dbReference>
<keyword evidence="1" id="KW-0472">Membrane</keyword>
<gene>
    <name evidence="2" type="ORF">CE91St55_49700</name>
</gene>
<comment type="caution">
    <text evidence="2">The sequence shown here is derived from an EMBL/GenBank/DDBJ whole genome shotgun (WGS) entry which is preliminary data.</text>
</comment>
<accession>A0AA37JKP5</accession>
<feature type="transmembrane region" description="Helical" evidence="1">
    <location>
        <begin position="179"/>
        <end position="198"/>
    </location>
</feature>
<dbReference type="AlphaFoldDB" id="A0AA37JKP5"/>
<organism evidence="2 3">
    <name type="scientific">Hungatella hathewayi</name>
    <dbReference type="NCBI Taxonomy" id="154046"/>
    <lineage>
        <taxon>Bacteria</taxon>
        <taxon>Bacillati</taxon>
        <taxon>Bacillota</taxon>
        <taxon>Clostridia</taxon>
        <taxon>Lachnospirales</taxon>
        <taxon>Lachnospiraceae</taxon>
        <taxon>Hungatella</taxon>
    </lineage>
</organism>
<evidence type="ECO:0000313" key="2">
    <source>
        <dbReference type="EMBL" id="GKH02989.1"/>
    </source>
</evidence>
<feature type="transmembrane region" description="Helical" evidence="1">
    <location>
        <begin position="143"/>
        <end position="167"/>
    </location>
</feature>
<sequence>MACDYRERVLRYLRENTEDPGVERHLEECMECRALVEGYLEKEKELDIPEAGYEGTDEELKERVVHFEKGTRRILVFTLVGFVLGWFSIAYFTDSFLVTKVILAIPYKASEMLHNLFHSHPYSYYGGNGMFTEFNEFFPGRGLLTFLAERITPVLIGGAVYGSLAYFTGDSRIFTLRRYLKFAAIWAAVVLLWTGALLKADTLLAAKDDRMEDVTGFFLATDSQGNGFYEEKEPGANDTVFRLLRDALYQEGNPLKRIGAEVREPEDELQLQIFLGKYRRDSMICRLNPKEHYLVTERGTVYRVPEEFSRYMTQYQEDCFESIYEEYYGEEAGENEEAGGMEN</sequence>
<reference evidence="2" key="1">
    <citation type="submission" date="2022-01" db="EMBL/GenBank/DDBJ databases">
        <title>Novel bile acid biosynthetic pathways are enriched in the microbiome of centenarians.</title>
        <authorList>
            <person name="Sato Y."/>
            <person name="Atarashi K."/>
            <person name="Plichta R.D."/>
            <person name="Arai Y."/>
            <person name="Sasajima S."/>
            <person name="Kearney M.S."/>
            <person name="Suda W."/>
            <person name="Takeshita K."/>
            <person name="Sasaki T."/>
            <person name="Okamoto S."/>
            <person name="Skelly N.A."/>
            <person name="Okamura Y."/>
            <person name="Vlamakis H."/>
            <person name="Li Y."/>
            <person name="Tanoue T."/>
            <person name="Takei H."/>
            <person name="Nittono H."/>
            <person name="Narushima S."/>
            <person name="Irie J."/>
            <person name="Itoh H."/>
            <person name="Moriya K."/>
            <person name="Sugiura Y."/>
            <person name="Suematsu M."/>
            <person name="Moritoki N."/>
            <person name="Shibata S."/>
            <person name="Littman R.D."/>
            <person name="Fischbach A.M."/>
            <person name="Uwamino Y."/>
            <person name="Inoue T."/>
            <person name="Honda A."/>
            <person name="Hattori M."/>
            <person name="Murai T."/>
            <person name="Xavier J.R."/>
            <person name="Hirose N."/>
            <person name="Honda K."/>
        </authorList>
    </citation>
    <scope>NUCLEOTIDE SEQUENCE</scope>
    <source>
        <strain evidence="2">CE91-St55</strain>
    </source>
</reference>
<proteinExistence type="predicted"/>
<name>A0AA37JKP5_9FIRM</name>
<evidence type="ECO:0000313" key="3">
    <source>
        <dbReference type="Proteomes" id="UP001055091"/>
    </source>
</evidence>
<protein>
    <submittedName>
        <fullName evidence="2">Uncharacterized protein</fullName>
    </submittedName>
</protein>
<dbReference type="EMBL" id="BQNJ01000002">
    <property type="protein sequence ID" value="GKH02989.1"/>
    <property type="molecule type" value="Genomic_DNA"/>
</dbReference>
<keyword evidence="1" id="KW-1133">Transmembrane helix</keyword>
<keyword evidence="1" id="KW-0812">Transmembrane</keyword>
<feature type="transmembrane region" description="Helical" evidence="1">
    <location>
        <begin position="74"/>
        <end position="93"/>
    </location>
</feature>
<evidence type="ECO:0000256" key="1">
    <source>
        <dbReference type="SAM" id="Phobius"/>
    </source>
</evidence>